<dbReference type="AlphaFoldDB" id="A0A835Z9M3"/>
<evidence type="ECO:0000313" key="3">
    <source>
        <dbReference type="Proteomes" id="UP000664859"/>
    </source>
</evidence>
<gene>
    <name evidence="2" type="ORF">JKP88DRAFT_287654</name>
</gene>
<evidence type="ECO:0000256" key="1">
    <source>
        <dbReference type="SAM" id="MobiDB-lite"/>
    </source>
</evidence>
<comment type="caution">
    <text evidence="2">The sequence shown here is derived from an EMBL/GenBank/DDBJ whole genome shotgun (WGS) entry which is preliminary data.</text>
</comment>
<protein>
    <submittedName>
        <fullName evidence="2">Uncharacterized protein</fullName>
    </submittedName>
</protein>
<accession>A0A835Z9M3</accession>
<reference evidence="2" key="1">
    <citation type="submission" date="2021-02" db="EMBL/GenBank/DDBJ databases">
        <title>First Annotated Genome of the Yellow-green Alga Tribonema minus.</title>
        <authorList>
            <person name="Mahan K.M."/>
        </authorList>
    </citation>
    <scope>NUCLEOTIDE SEQUENCE</scope>
    <source>
        <strain evidence="2">UTEX B ZZ1240</strain>
    </source>
</reference>
<organism evidence="2 3">
    <name type="scientific">Tribonema minus</name>
    <dbReference type="NCBI Taxonomy" id="303371"/>
    <lineage>
        <taxon>Eukaryota</taxon>
        <taxon>Sar</taxon>
        <taxon>Stramenopiles</taxon>
        <taxon>Ochrophyta</taxon>
        <taxon>PX clade</taxon>
        <taxon>Xanthophyceae</taxon>
        <taxon>Tribonematales</taxon>
        <taxon>Tribonemataceae</taxon>
        <taxon>Tribonema</taxon>
    </lineage>
</organism>
<name>A0A835Z9M3_9STRA</name>
<proteinExistence type="predicted"/>
<dbReference type="EMBL" id="JAFCMP010000075">
    <property type="protein sequence ID" value="KAG5188197.1"/>
    <property type="molecule type" value="Genomic_DNA"/>
</dbReference>
<sequence>MNVNAMYKGERVIAAQQEVDDMTLESDRQREIGIENTQLMRRLARAMKQDAYDPAKASKYRDMAQASCEASRRKARHALSAQNAKLARALVSQKPFYSTDAMREEESARQAVLTSMSRAQRRRKNVRAIDGLCRSQAVLRKNVRAIDGLYRSQVQLLGLEPGKASSAVERHPQQLPLDYGESLTRELEGGILFSGGGGVQADFKLRTARQMREEVAKAQSRSQSGGASGGSQQGSSAVRRHSTGGGQQAFRQLCSGFSGGASAQRTAFEDPSAAR</sequence>
<keyword evidence="3" id="KW-1185">Reference proteome</keyword>
<evidence type="ECO:0000313" key="2">
    <source>
        <dbReference type="EMBL" id="KAG5188197.1"/>
    </source>
</evidence>
<dbReference type="Proteomes" id="UP000664859">
    <property type="component" value="Unassembled WGS sequence"/>
</dbReference>
<feature type="region of interest" description="Disordered" evidence="1">
    <location>
        <begin position="212"/>
        <end position="252"/>
    </location>
</feature>